<dbReference type="AlphaFoldDB" id="A0AAN6WKC8"/>
<evidence type="ECO:0000313" key="3">
    <source>
        <dbReference type="Proteomes" id="UP001302126"/>
    </source>
</evidence>
<keyword evidence="3" id="KW-1185">Reference proteome</keyword>
<feature type="chain" id="PRO_5042888588" evidence="1">
    <location>
        <begin position="19"/>
        <end position="79"/>
    </location>
</feature>
<accession>A0AAN6WKC8</accession>
<feature type="signal peptide" evidence="1">
    <location>
        <begin position="1"/>
        <end position="18"/>
    </location>
</feature>
<proteinExistence type="predicted"/>
<keyword evidence="1" id="KW-0732">Signal</keyword>
<gene>
    <name evidence="2" type="ORF">QBC35DRAFT_97400</name>
</gene>
<protein>
    <submittedName>
        <fullName evidence="2">Uncharacterized protein</fullName>
    </submittedName>
</protein>
<evidence type="ECO:0000313" key="2">
    <source>
        <dbReference type="EMBL" id="KAK4183525.1"/>
    </source>
</evidence>
<evidence type="ECO:0000256" key="1">
    <source>
        <dbReference type="SAM" id="SignalP"/>
    </source>
</evidence>
<organism evidence="2 3">
    <name type="scientific">Podospora australis</name>
    <dbReference type="NCBI Taxonomy" id="1536484"/>
    <lineage>
        <taxon>Eukaryota</taxon>
        <taxon>Fungi</taxon>
        <taxon>Dikarya</taxon>
        <taxon>Ascomycota</taxon>
        <taxon>Pezizomycotina</taxon>
        <taxon>Sordariomycetes</taxon>
        <taxon>Sordariomycetidae</taxon>
        <taxon>Sordariales</taxon>
        <taxon>Podosporaceae</taxon>
        <taxon>Podospora</taxon>
    </lineage>
</organism>
<name>A0AAN6WKC8_9PEZI</name>
<dbReference type="EMBL" id="MU864542">
    <property type="protein sequence ID" value="KAK4183525.1"/>
    <property type="molecule type" value="Genomic_DNA"/>
</dbReference>
<sequence length="79" mass="8343">MQFKSLFISLAAMALVQATPVASLEAKAALENRQGACITGKCMTCVQHCMETYGGPDRTSSLQRSGCSFACLASCNDCN</sequence>
<dbReference type="Proteomes" id="UP001302126">
    <property type="component" value="Unassembled WGS sequence"/>
</dbReference>
<reference evidence="2" key="1">
    <citation type="journal article" date="2023" name="Mol. Phylogenet. Evol.">
        <title>Genome-scale phylogeny and comparative genomics of the fungal order Sordariales.</title>
        <authorList>
            <person name="Hensen N."/>
            <person name="Bonometti L."/>
            <person name="Westerberg I."/>
            <person name="Brannstrom I.O."/>
            <person name="Guillou S."/>
            <person name="Cros-Aarteil S."/>
            <person name="Calhoun S."/>
            <person name="Haridas S."/>
            <person name="Kuo A."/>
            <person name="Mondo S."/>
            <person name="Pangilinan J."/>
            <person name="Riley R."/>
            <person name="LaButti K."/>
            <person name="Andreopoulos B."/>
            <person name="Lipzen A."/>
            <person name="Chen C."/>
            <person name="Yan M."/>
            <person name="Daum C."/>
            <person name="Ng V."/>
            <person name="Clum A."/>
            <person name="Steindorff A."/>
            <person name="Ohm R.A."/>
            <person name="Martin F."/>
            <person name="Silar P."/>
            <person name="Natvig D.O."/>
            <person name="Lalanne C."/>
            <person name="Gautier V."/>
            <person name="Ament-Velasquez S.L."/>
            <person name="Kruys A."/>
            <person name="Hutchinson M.I."/>
            <person name="Powell A.J."/>
            <person name="Barry K."/>
            <person name="Miller A.N."/>
            <person name="Grigoriev I.V."/>
            <person name="Debuchy R."/>
            <person name="Gladieux P."/>
            <person name="Hiltunen Thoren M."/>
            <person name="Johannesson H."/>
        </authorList>
    </citation>
    <scope>NUCLEOTIDE SEQUENCE</scope>
    <source>
        <strain evidence="2">PSN309</strain>
    </source>
</reference>
<reference evidence="2" key="2">
    <citation type="submission" date="2023-05" db="EMBL/GenBank/DDBJ databases">
        <authorList>
            <consortium name="Lawrence Berkeley National Laboratory"/>
            <person name="Steindorff A."/>
            <person name="Hensen N."/>
            <person name="Bonometti L."/>
            <person name="Westerberg I."/>
            <person name="Brannstrom I.O."/>
            <person name="Guillou S."/>
            <person name="Cros-Aarteil S."/>
            <person name="Calhoun S."/>
            <person name="Haridas S."/>
            <person name="Kuo A."/>
            <person name="Mondo S."/>
            <person name="Pangilinan J."/>
            <person name="Riley R."/>
            <person name="Labutti K."/>
            <person name="Andreopoulos B."/>
            <person name="Lipzen A."/>
            <person name="Chen C."/>
            <person name="Yanf M."/>
            <person name="Daum C."/>
            <person name="Ng V."/>
            <person name="Clum A."/>
            <person name="Ohm R."/>
            <person name="Martin F."/>
            <person name="Silar P."/>
            <person name="Natvig D."/>
            <person name="Lalanne C."/>
            <person name="Gautier V."/>
            <person name="Ament-Velasquez S.L."/>
            <person name="Kruys A."/>
            <person name="Hutchinson M.I."/>
            <person name="Powell A.J."/>
            <person name="Barry K."/>
            <person name="Miller A.N."/>
            <person name="Grigoriev I.V."/>
            <person name="Debuchy R."/>
            <person name="Gladieux P."/>
            <person name="Thoren M.H."/>
            <person name="Johannesson H."/>
        </authorList>
    </citation>
    <scope>NUCLEOTIDE SEQUENCE</scope>
    <source>
        <strain evidence="2">PSN309</strain>
    </source>
</reference>
<comment type="caution">
    <text evidence="2">The sequence shown here is derived from an EMBL/GenBank/DDBJ whole genome shotgun (WGS) entry which is preliminary data.</text>
</comment>